<gene>
    <name evidence="9" type="primary">aroA</name>
    <name evidence="12" type="ORF">DEACI_2593</name>
    <name evidence="11" type="ORF">DEACI_2711</name>
</gene>
<proteinExistence type="inferred from homology"/>
<keyword evidence="13" id="KW-1185">Reference proteome</keyword>
<dbReference type="InterPro" id="IPR023193">
    <property type="entry name" value="EPSP_synthase_CS"/>
</dbReference>
<comment type="similarity">
    <text evidence="3 9">Belongs to the EPSP synthase family.</text>
</comment>
<dbReference type="PROSITE" id="PS00885">
    <property type="entry name" value="EPSP_SYNTHASE_2"/>
    <property type="match status" value="1"/>
</dbReference>
<reference evidence="11" key="2">
    <citation type="submission" date="2020-01" db="EMBL/GenBank/DDBJ databases">
        <authorList>
            <person name="Hornung B."/>
        </authorList>
    </citation>
    <scope>NUCLEOTIDE SEQUENCE</scope>
    <source>
        <strain evidence="11">PacBioINE</strain>
    </source>
</reference>
<accession>A0A8S0W8S4</accession>
<evidence type="ECO:0000256" key="3">
    <source>
        <dbReference type="ARBA" id="ARBA00009948"/>
    </source>
</evidence>
<protein>
    <recommendedName>
        <fullName evidence="9">3-phosphoshikimate 1-carboxyvinyltransferase</fullName>
        <ecNumber evidence="9">2.5.1.19</ecNumber>
    </recommendedName>
    <alternativeName>
        <fullName evidence="9">5-enolpyruvylshikimate-3-phosphate synthase</fullName>
        <shortName evidence="9">EPSP synthase</shortName>
        <shortName evidence="9">EPSPS</shortName>
    </alternativeName>
</protein>
<reference evidence="12" key="1">
    <citation type="submission" date="2014-11" db="EMBL/GenBank/DDBJ databases">
        <authorList>
            <person name="Hornung B.V."/>
        </authorList>
    </citation>
    <scope>NUCLEOTIDE SEQUENCE</scope>
    <source>
        <strain evidence="12">INE</strain>
    </source>
</reference>
<feature type="binding site" evidence="9">
    <location>
        <position position="27"/>
    </location>
    <ligand>
        <name>3-phosphoshikimate</name>
        <dbReference type="ChEBI" id="CHEBI:145989"/>
    </ligand>
</feature>
<dbReference type="NCBIfam" id="TIGR01356">
    <property type="entry name" value="aroA"/>
    <property type="match status" value="1"/>
</dbReference>
<dbReference type="CDD" id="cd01556">
    <property type="entry name" value="EPSP_synthase"/>
    <property type="match status" value="1"/>
</dbReference>
<comment type="catalytic activity">
    <reaction evidence="8">
        <text>3-phosphoshikimate + phosphoenolpyruvate = 5-O-(1-carboxyvinyl)-3-phosphoshikimate + phosphate</text>
        <dbReference type="Rhea" id="RHEA:21256"/>
        <dbReference type="ChEBI" id="CHEBI:43474"/>
        <dbReference type="ChEBI" id="CHEBI:57701"/>
        <dbReference type="ChEBI" id="CHEBI:58702"/>
        <dbReference type="ChEBI" id="CHEBI:145989"/>
        <dbReference type="EC" id="2.5.1.19"/>
    </reaction>
    <physiologicalReaction direction="left-to-right" evidence="8">
        <dbReference type="Rhea" id="RHEA:21257"/>
    </physiologicalReaction>
</comment>
<feature type="binding site" evidence="9">
    <location>
        <position position="122"/>
    </location>
    <ligand>
        <name>phosphoenolpyruvate</name>
        <dbReference type="ChEBI" id="CHEBI:58702"/>
    </ligand>
</feature>
<dbReference type="GO" id="GO:0005737">
    <property type="term" value="C:cytoplasm"/>
    <property type="evidence" value="ECO:0007669"/>
    <property type="project" value="UniProtKB-SubCell"/>
</dbReference>
<evidence type="ECO:0000313" key="11">
    <source>
        <dbReference type="EMBL" id="CAA7602039.1"/>
    </source>
</evidence>
<evidence type="ECO:0000256" key="5">
    <source>
        <dbReference type="ARBA" id="ARBA00022605"/>
    </source>
</evidence>
<dbReference type="RefSeq" id="WP_240985478.1">
    <property type="nucleotide sequence ID" value="NZ_CDGJ01000078.1"/>
</dbReference>
<comment type="caution">
    <text evidence="9">Lacks conserved residue(s) required for the propagation of feature annotation.</text>
</comment>
<dbReference type="PIRSF" id="PIRSF000505">
    <property type="entry name" value="EPSPS"/>
    <property type="match status" value="1"/>
</dbReference>
<keyword evidence="5 9" id="KW-0028">Amino-acid biosynthesis</keyword>
<dbReference type="FunFam" id="3.65.10.10:FF:000006">
    <property type="entry name" value="3-phosphoshikimate 1-carboxyvinyltransferase"/>
    <property type="match status" value="1"/>
</dbReference>
<dbReference type="AlphaFoldDB" id="A0A8S0W8S4"/>
<dbReference type="GO" id="GO:0009073">
    <property type="term" value="P:aromatic amino acid family biosynthetic process"/>
    <property type="evidence" value="ECO:0007669"/>
    <property type="project" value="UniProtKB-KW"/>
</dbReference>
<evidence type="ECO:0000256" key="2">
    <source>
        <dbReference type="ARBA" id="ARBA00004811"/>
    </source>
</evidence>
<feature type="binding site" evidence="9">
    <location>
        <position position="169"/>
    </location>
    <ligand>
        <name>3-phosphoshikimate</name>
        <dbReference type="ChEBI" id="CHEBI:145989"/>
    </ligand>
</feature>
<dbReference type="PANTHER" id="PTHR21090">
    <property type="entry name" value="AROM/DEHYDROQUINATE SYNTHASE"/>
    <property type="match status" value="1"/>
</dbReference>
<dbReference type="EMBL" id="LR746496">
    <property type="protein sequence ID" value="CAA7602039.1"/>
    <property type="molecule type" value="Genomic_DNA"/>
</dbReference>
<dbReference type="KEGG" id="aacx:DEACI_2711"/>
<name>A0A8S0W8S4_9FIRM</name>
<feature type="active site" description="Proton acceptor" evidence="9">
    <location>
        <position position="315"/>
    </location>
</feature>
<dbReference type="GO" id="GO:0009423">
    <property type="term" value="P:chorismate biosynthetic process"/>
    <property type="evidence" value="ECO:0007669"/>
    <property type="project" value="UniProtKB-UniRule"/>
</dbReference>
<dbReference type="EC" id="2.5.1.19" evidence="9"/>
<comment type="subcellular location">
    <subcellularLocation>
        <location evidence="9">Cytoplasm</location>
    </subcellularLocation>
</comment>
<dbReference type="InterPro" id="IPR006264">
    <property type="entry name" value="EPSP_synthase"/>
</dbReference>
<comment type="pathway">
    <text evidence="2 9">Metabolic intermediate biosynthesis; chorismate biosynthesis; chorismate from D-erythrose 4-phosphate and phosphoenolpyruvate: step 6/7.</text>
</comment>
<dbReference type="GO" id="GO:0008652">
    <property type="term" value="P:amino acid biosynthetic process"/>
    <property type="evidence" value="ECO:0007669"/>
    <property type="project" value="UniProtKB-KW"/>
</dbReference>
<dbReference type="Proteomes" id="UP000836597">
    <property type="component" value="Chromosome"/>
</dbReference>
<evidence type="ECO:0000259" key="10">
    <source>
        <dbReference type="Pfam" id="PF00275"/>
    </source>
</evidence>
<dbReference type="InterPro" id="IPR036968">
    <property type="entry name" value="Enolpyruvate_Tfrase_sf"/>
</dbReference>
<dbReference type="InterPro" id="IPR001986">
    <property type="entry name" value="Enolpyruvate_Tfrase_dom"/>
</dbReference>
<feature type="binding site" evidence="9">
    <location>
        <position position="23"/>
    </location>
    <ligand>
        <name>3-phosphoshikimate</name>
        <dbReference type="ChEBI" id="CHEBI:145989"/>
    </ligand>
</feature>
<dbReference type="PANTHER" id="PTHR21090:SF5">
    <property type="entry name" value="PENTAFUNCTIONAL AROM POLYPEPTIDE"/>
    <property type="match status" value="1"/>
</dbReference>
<dbReference type="FunFam" id="3.65.10.10:FF:000005">
    <property type="entry name" value="3-phosphoshikimate 1-carboxyvinyltransferase"/>
    <property type="match status" value="1"/>
</dbReference>
<feature type="binding site" evidence="9">
    <location>
        <position position="388"/>
    </location>
    <ligand>
        <name>phosphoenolpyruvate</name>
        <dbReference type="ChEBI" id="CHEBI:58702"/>
    </ligand>
</feature>
<dbReference type="GO" id="GO:0003866">
    <property type="term" value="F:3-phosphoshikimate 1-carboxyvinyltransferase activity"/>
    <property type="evidence" value="ECO:0007669"/>
    <property type="project" value="UniProtKB-UniRule"/>
</dbReference>
<comment type="subunit">
    <text evidence="9">Monomer.</text>
</comment>
<feature type="binding site" evidence="9">
    <location>
        <position position="342"/>
    </location>
    <ligand>
        <name>3-phosphoshikimate</name>
        <dbReference type="ChEBI" id="CHEBI:145989"/>
    </ligand>
</feature>
<dbReference type="Proteomes" id="UP001071230">
    <property type="component" value="Unassembled WGS sequence"/>
</dbReference>
<evidence type="ECO:0000256" key="7">
    <source>
        <dbReference type="ARBA" id="ARBA00023141"/>
    </source>
</evidence>
<dbReference type="Pfam" id="PF00275">
    <property type="entry name" value="EPSP_synthase"/>
    <property type="match status" value="1"/>
</dbReference>
<keyword evidence="4 9" id="KW-0963">Cytoplasm</keyword>
<evidence type="ECO:0000313" key="13">
    <source>
        <dbReference type="Proteomes" id="UP001071230"/>
    </source>
</evidence>
<dbReference type="EMBL" id="CDGJ01000078">
    <property type="protein sequence ID" value="CEJ08118.1"/>
    <property type="molecule type" value="Genomic_DNA"/>
</dbReference>
<evidence type="ECO:0000313" key="12">
    <source>
        <dbReference type="EMBL" id="CEJ08118.1"/>
    </source>
</evidence>
<evidence type="ECO:0000256" key="1">
    <source>
        <dbReference type="ARBA" id="ARBA00002174"/>
    </source>
</evidence>
<comment type="function">
    <text evidence="1 9">Catalyzes the transfer of the enolpyruvyl moiety of phosphoenolpyruvate (PEP) to the 5-hydroxyl of shikimate-3-phosphate (S3P) to produce enolpyruvyl shikimate-3-phosphate and inorganic phosphate.</text>
</comment>
<dbReference type="InterPro" id="IPR013792">
    <property type="entry name" value="RNA3'P_cycl/enolpyr_Trfase_a/b"/>
</dbReference>
<feature type="binding site" evidence="9">
    <location>
        <position position="169"/>
    </location>
    <ligand>
        <name>phosphoenolpyruvate</name>
        <dbReference type="ChEBI" id="CHEBI:58702"/>
    </ligand>
</feature>
<evidence type="ECO:0000256" key="6">
    <source>
        <dbReference type="ARBA" id="ARBA00022679"/>
    </source>
</evidence>
<dbReference type="SUPFAM" id="SSF55205">
    <property type="entry name" value="EPT/RTPC-like"/>
    <property type="match status" value="1"/>
</dbReference>
<keyword evidence="7 9" id="KW-0057">Aromatic amino acid biosynthesis</keyword>
<feature type="binding site" evidence="9">
    <location>
        <position position="315"/>
    </location>
    <ligand>
        <name>3-phosphoshikimate</name>
        <dbReference type="ChEBI" id="CHEBI:145989"/>
    </ligand>
</feature>
<sequence length="429" mass="45243">MSGVMVKPASAVEGTVTVPGDKSISHRAALLGGMAEGETRITNFLAGDDCLSTLACLAKLGVTWERRGSEVWLQGKGTANWREPEDVLDVGNSGTTARLFLGALAASPLAATLTGDASIRQRPMRRVTDPLKRMGAAIIGRRNGDFVPLTIRGGGLKGYAHRTEVASAQVKSALLLAGLGADGVTSVEEPQVSRDHTERMLRAFGVPVTMEGRMVQVRGGSRLRGQTVAVPADISSAAFFLVLGSLAGRGEIVLPEVGINPTRTGILDVLRRMGADIEVLAKREPAGEGRATLRVRPADLHGTEIAGEIIPRLIDEVPILAVAASLAEGETVIRDAAELRVKETDRIQTVADGLRGLGADVEELPDGLRIRGKKRLPGGRAKSYGDHRLAMSWAVAGLLSQEGVAVEGMEAAAVSFPDFLAVLDQIVKR</sequence>
<feature type="binding site" evidence="9">
    <location>
        <position position="346"/>
    </location>
    <ligand>
        <name>phosphoenolpyruvate</name>
        <dbReference type="ChEBI" id="CHEBI:58702"/>
    </ligand>
</feature>
<dbReference type="HAMAP" id="MF_00210">
    <property type="entry name" value="EPSP_synth"/>
    <property type="match status" value="1"/>
</dbReference>
<feature type="binding site" evidence="9">
    <location>
        <position position="22"/>
    </location>
    <ligand>
        <name>3-phosphoshikimate</name>
        <dbReference type="ChEBI" id="CHEBI:145989"/>
    </ligand>
</feature>
<feature type="binding site" evidence="9">
    <location>
        <position position="94"/>
    </location>
    <ligand>
        <name>phosphoenolpyruvate</name>
        <dbReference type="ChEBI" id="CHEBI:58702"/>
    </ligand>
</feature>
<keyword evidence="6 9" id="KW-0808">Transferase</keyword>
<dbReference type="PROSITE" id="PS00104">
    <property type="entry name" value="EPSP_SYNTHASE_1"/>
    <property type="match status" value="1"/>
</dbReference>
<organism evidence="11">
    <name type="scientific">Acididesulfobacillus acetoxydans</name>
    <dbReference type="NCBI Taxonomy" id="1561005"/>
    <lineage>
        <taxon>Bacteria</taxon>
        <taxon>Bacillati</taxon>
        <taxon>Bacillota</taxon>
        <taxon>Clostridia</taxon>
        <taxon>Eubacteriales</taxon>
        <taxon>Peptococcaceae</taxon>
        <taxon>Acididesulfobacillus</taxon>
    </lineage>
</organism>
<feature type="domain" description="Enolpyruvate transferase" evidence="10">
    <location>
        <begin position="7"/>
        <end position="423"/>
    </location>
</feature>
<dbReference type="Gene3D" id="3.65.10.10">
    <property type="entry name" value="Enolpyruvate transferase domain"/>
    <property type="match status" value="2"/>
</dbReference>
<feature type="binding site" evidence="9">
    <location>
        <position position="22"/>
    </location>
    <ligand>
        <name>phosphoenolpyruvate</name>
        <dbReference type="ChEBI" id="CHEBI:58702"/>
    </ligand>
</feature>
<evidence type="ECO:0000256" key="8">
    <source>
        <dbReference type="ARBA" id="ARBA00044633"/>
    </source>
</evidence>
<feature type="binding site" evidence="9">
    <location>
        <position position="167"/>
    </location>
    <ligand>
        <name>3-phosphoshikimate</name>
        <dbReference type="ChEBI" id="CHEBI:145989"/>
    </ligand>
</feature>
<evidence type="ECO:0000256" key="4">
    <source>
        <dbReference type="ARBA" id="ARBA00022490"/>
    </source>
</evidence>
<evidence type="ECO:0000256" key="9">
    <source>
        <dbReference type="HAMAP-Rule" id="MF_00210"/>
    </source>
</evidence>